<dbReference type="Proteomes" id="UP000054350">
    <property type="component" value="Unassembled WGS sequence"/>
</dbReference>
<sequence length="115" mass="13466">MDLNEMTKGFKVMTVLAGHLQLALIRQGIIAPGQNEDFNWECAACQAYFKQLAQDTWAANPCNKQRKFLAVVFTKIVQNQHKLDHMRWQQRQISKQQQQQQQQQEPSQLEEEPLK</sequence>
<reference evidence="3" key="2">
    <citation type="submission" date="2009-11" db="EMBL/GenBank/DDBJ databases">
        <title>The Genome Sequence of Allomyces macrogynus strain ATCC 38327.</title>
        <authorList>
            <consortium name="The Broad Institute Genome Sequencing Platform"/>
            <person name="Russ C."/>
            <person name="Cuomo C."/>
            <person name="Shea T."/>
            <person name="Young S.K."/>
            <person name="Zeng Q."/>
            <person name="Koehrsen M."/>
            <person name="Haas B."/>
            <person name="Borodovsky M."/>
            <person name="Guigo R."/>
            <person name="Alvarado L."/>
            <person name="Berlin A."/>
            <person name="Borenstein D."/>
            <person name="Chen Z."/>
            <person name="Engels R."/>
            <person name="Freedman E."/>
            <person name="Gellesch M."/>
            <person name="Goldberg J."/>
            <person name="Griggs A."/>
            <person name="Gujja S."/>
            <person name="Heiman D."/>
            <person name="Hepburn T."/>
            <person name="Howarth C."/>
            <person name="Jen D."/>
            <person name="Larson L."/>
            <person name="Lewis B."/>
            <person name="Mehta T."/>
            <person name="Park D."/>
            <person name="Pearson M."/>
            <person name="Roberts A."/>
            <person name="Saif S."/>
            <person name="Shenoy N."/>
            <person name="Sisk P."/>
            <person name="Stolte C."/>
            <person name="Sykes S."/>
            <person name="Walk T."/>
            <person name="White J."/>
            <person name="Yandava C."/>
            <person name="Burger G."/>
            <person name="Gray M.W."/>
            <person name="Holland P.W.H."/>
            <person name="King N."/>
            <person name="Lang F.B.F."/>
            <person name="Roger A.J."/>
            <person name="Ruiz-Trillo I."/>
            <person name="Lander E."/>
            <person name="Nusbaum C."/>
        </authorList>
    </citation>
    <scope>NUCLEOTIDE SEQUENCE [LARGE SCALE GENOMIC DNA]</scope>
    <source>
        <strain evidence="3">ATCC 38327</strain>
    </source>
</reference>
<feature type="compositionally biased region" description="Low complexity" evidence="1">
    <location>
        <begin position="89"/>
        <end position="107"/>
    </location>
</feature>
<protein>
    <submittedName>
        <fullName evidence="2">Uncharacterized protein</fullName>
    </submittedName>
</protein>
<feature type="region of interest" description="Disordered" evidence="1">
    <location>
        <begin position="87"/>
        <end position="115"/>
    </location>
</feature>
<evidence type="ECO:0000313" key="3">
    <source>
        <dbReference type="Proteomes" id="UP000054350"/>
    </source>
</evidence>
<evidence type="ECO:0000313" key="2">
    <source>
        <dbReference type="EMBL" id="KNE54131.1"/>
    </source>
</evidence>
<dbReference type="VEuPathDB" id="FungiDB:AMAG_00133"/>
<accession>A0A0L0RVM6</accession>
<gene>
    <name evidence="2" type="ORF">AMAG_00133</name>
</gene>
<reference evidence="2 3" key="1">
    <citation type="submission" date="2009-11" db="EMBL/GenBank/DDBJ databases">
        <title>Annotation of Allomyces macrogynus ATCC 38327.</title>
        <authorList>
            <consortium name="The Broad Institute Genome Sequencing Platform"/>
            <person name="Russ C."/>
            <person name="Cuomo C."/>
            <person name="Burger G."/>
            <person name="Gray M.W."/>
            <person name="Holland P.W.H."/>
            <person name="King N."/>
            <person name="Lang F.B.F."/>
            <person name="Roger A.J."/>
            <person name="Ruiz-Trillo I."/>
            <person name="Young S.K."/>
            <person name="Zeng Q."/>
            <person name="Gargeya S."/>
            <person name="Fitzgerald M."/>
            <person name="Haas B."/>
            <person name="Abouelleil A."/>
            <person name="Alvarado L."/>
            <person name="Arachchi H.M."/>
            <person name="Berlin A."/>
            <person name="Chapman S.B."/>
            <person name="Gearin G."/>
            <person name="Goldberg J."/>
            <person name="Griggs A."/>
            <person name="Gujja S."/>
            <person name="Hansen M."/>
            <person name="Heiman D."/>
            <person name="Howarth C."/>
            <person name="Larimer J."/>
            <person name="Lui A."/>
            <person name="MacDonald P.J.P."/>
            <person name="McCowen C."/>
            <person name="Montmayeur A."/>
            <person name="Murphy C."/>
            <person name="Neiman D."/>
            <person name="Pearson M."/>
            <person name="Priest M."/>
            <person name="Roberts A."/>
            <person name="Saif S."/>
            <person name="Shea T."/>
            <person name="Sisk P."/>
            <person name="Stolte C."/>
            <person name="Sykes S."/>
            <person name="Wortman J."/>
            <person name="Nusbaum C."/>
            <person name="Birren B."/>
        </authorList>
    </citation>
    <scope>NUCLEOTIDE SEQUENCE [LARGE SCALE GENOMIC DNA]</scope>
    <source>
        <strain evidence="2 3">ATCC 38327</strain>
    </source>
</reference>
<name>A0A0L0RVM6_ALLM3</name>
<organism evidence="2 3">
    <name type="scientific">Allomyces macrogynus (strain ATCC 38327)</name>
    <name type="common">Allomyces javanicus var. macrogynus</name>
    <dbReference type="NCBI Taxonomy" id="578462"/>
    <lineage>
        <taxon>Eukaryota</taxon>
        <taxon>Fungi</taxon>
        <taxon>Fungi incertae sedis</taxon>
        <taxon>Blastocladiomycota</taxon>
        <taxon>Blastocladiomycetes</taxon>
        <taxon>Blastocladiales</taxon>
        <taxon>Blastocladiaceae</taxon>
        <taxon>Allomyces</taxon>
    </lineage>
</organism>
<dbReference type="AlphaFoldDB" id="A0A0L0RVM6"/>
<proteinExistence type="predicted"/>
<dbReference type="EMBL" id="GG745328">
    <property type="protein sequence ID" value="KNE54131.1"/>
    <property type="molecule type" value="Genomic_DNA"/>
</dbReference>
<keyword evidence="3" id="KW-1185">Reference proteome</keyword>
<evidence type="ECO:0000256" key="1">
    <source>
        <dbReference type="SAM" id="MobiDB-lite"/>
    </source>
</evidence>